<protein>
    <submittedName>
        <fullName evidence="1">Uncharacterized protein</fullName>
    </submittedName>
</protein>
<dbReference type="Proteomes" id="UP000010475">
    <property type="component" value="Chromosome"/>
</dbReference>
<dbReference type="eggNOG" id="ENOG5033KQN">
    <property type="taxonomic scope" value="Bacteria"/>
</dbReference>
<gene>
    <name evidence="1" type="ORF">Cylst_4109</name>
</gene>
<evidence type="ECO:0000313" key="1">
    <source>
        <dbReference type="EMBL" id="AFZ26215.1"/>
    </source>
</evidence>
<name>K9X0S6_9NOST</name>
<proteinExistence type="predicted"/>
<dbReference type="STRING" id="56107.Cylst_4109"/>
<dbReference type="HOGENOM" id="CLU_1248918_0_0_3"/>
<dbReference type="OrthoDB" id="4538292at2"/>
<keyword evidence="2" id="KW-1185">Reference proteome</keyword>
<evidence type="ECO:0000313" key="2">
    <source>
        <dbReference type="Proteomes" id="UP000010475"/>
    </source>
</evidence>
<accession>K9X0S6</accession>
<sequence length="221" mass="25121">MIINRQIGVVADWWFENRQCLVFPNNLSELFQLLQMCQLVIEVLQVHQLLEPQQVIFSGWLNYDQDSNTLVKIEEPTETISIDHRGFLACCGEKLDQLGQKRSFLYPIDIYILGMGIVLDAKGNPEKQPDVIWLGGKTLDAHIVNVCTQSDAWLPYNLLAEPQLEVSKLNAPRLESALKEIQDKLGIIPVTDTYSDYAIIDGFHLSNHIDIDGEVIKTHHV</sequence>
<organism evidence="1 2">
    <name type="scientific">Cylindrospermum stagnale PCC 7417</name>
    <dbReference type="NCBI Taxonomy" id="56107"/>
    <lineage>
        <taxon>Bacteria</taxon>
        <taxon>Bacillati</taxon>
        <taxon>Cyanobacteriota</taxon>
        <taxon>Cyanophyceae</taxon>
        <taxon>Nostocales</taxon>
        <taxon>Nostocaceae</taxon>
        <taxon>Cylindrospermum</taxon>
    </lineage>
</organism>
<reference evidence="1 2" key="1">
    <citation type="submission" date="2012-06" db="EMBL/GenBank/DDBJ databases">
        <title>Finished chromosome of genome of Cylindrospermum stagnale PCC 7417.</title>
        <authorList>
            <consortium name="US DOE Joint Genome Institute"/>
            <person name="Gugger M."/>
            <person name="Coursin T."/>
            <person name="Rippka R."/>
            <person name="Tandeau De Marsac N."/>
            <person name="Huntemann M."/>
            <person name="Wei C.-L."/>
            <person name="Han J."/>
            <person name="Detter J.C."/>
            <person name="Han C."/>
            <person name="Tapia R."/>
            <person name="Chen A."/>
            <person name="Kyrpides N."/>
            <person name="Mavromatis K."/>
            <person name="Markowitz V."/>
            <person name="Szeto E."/>
            <person name="Ivanova N."/>
            <person name="Pagani I."/>
            <person name="Pati A."/>
            <person name="Goodwin L."/>
            <person name="Nordberg H.P."/>
            <person name="Cantor M.N."/>
            <person name="Hua S.X."/>
            <person name="Woyke T."/>
            <person name="Kerfeld C.A."/>
        </authorList>
    </citation>
    <scope>NUCLEOTIDE SEQUENCE [LARGE SCALE GENOMIC DNA]</scope>
    <source>
        <strain evidence="1 2">PCC 7417</strain>
    </source>
</reference>
<dbReference type="RefSeq" id="WP_015209457.1">
    <property type="nucleotide sequence ID" value="NC_019757.1"/>
</dbReference>
<dbReference type="AlphaFoldDB" id="K9X0S6"/>
<dbReference type="EMBL" id="CP003642">
    <property type="protein sequence ID" value="AFZ26215.1"/>
    <property type="molecule type" value="Genomic_DNA"/>
</dbReference>
<dbReference type="KEGG" id="csg:Cylst_4109"/>